<dbReference type="OrthoDB" id="9798708at2"/>
<keyword evidence="1" id="KW-0812">Transmembrane</keyword>
<feature type="transmembrane region" description="Helical" evidence="1">
    <location>
        <begin position="12"/>
        <end position="34"/>
    </location>
</feature>
<keyword evidence="1" id="KW-1133">Transmembrane helix</keyword>
<comment type="caution">
    <text evidence="2">The sequence shown here is derived from an EMBL/GenBank/DDBJ whole genome shotgun (WGS) entry which is preliminary data.</text>
</comment>
<evidence type="ECO:0000313" key="3">
    <source>
        <dbReference type="Proteomes" id="UP000256429"/>
    </source>
</evidence>
<keyword evidence="1" id="KW-0472">Membrane</keyword>
<evidence type="ECO:0000256" key="1">
    <source>
        <dbReference type="SAM" id="Phobius"/>
    </source>
</evidence>
<organism evidence="2 3">
    <name type="scientific">Lutibacter oceani</name>
    <dbReference type="NCBI Taxonomy" id="1853311"/>
    <lineage>
        <taxon>Bacteria</taxon>
        <taxon>Pseudomonadati</taxon>
        <taxon>Bacteroidota</taxon>
        <taxon>Flavobacteriia</taxon>
        <taxon>Flavobacteriales</taxon>
        <taxon>Flavobacteriaceae</taxon>
        <taxon>Lutibacter</taxon>
    </lineage>
</organism>
<accession>A0A3D9S0N3</accession>
<dbReference type="EMBL" id="QTTQ01000009">
    <property type="protein sequence ID" value="REE83701.1"/>
    <property type="molecule type" value="Genomic_DNA"/>
</dbReference>
<dbReference type="Pfam" id="PF09527">
    <property type="entry name" value="ATPase_gene1"/>
    <property type="match status" value="1"/>
</dbReference>
<protein>
    <submittedName>
        <fullName evidence="2">Putative F0F1-ATPase subunit (Ca2+/Mg2+ transporter)</fullName>
    </submittedName>
</protein>
<name>A0A3D9S0N3_9FLAO</name>
<dbReference type="AlphaFoldDB" id="A0A3D9S0N3"/>
<dbReference type="InterPro" id="IPR032820">
    <property type="entry name" value="ATPase_put"/>
</dbReference>
<reference evidence="2 3" key="1">
    <citation type="submission" date="2018-08" db="EMBL/GenBank/DDBJ databases">
        <title>Genomic Encyclopedia of Type Strains, Phase III (KMG-III): the genomes of soil and plant-associated and newly described type strains.</title>
        <authorList>
            <person name="Whitman W."/>
        </authorList>
    </citation>
    <scope>NUCLEOTIDE SEQUENCE [LARGE SCALE GENOMIC DNA]</scope>
    <source>
        <strain evidence="2 3">325-5</strain>
    </source>
</reference>
<feature type="transmembrane region" description="Helical" evidence="1">
    <location>
        <begin position="46"/>
        <end position="65"/>
    </location>
</feature>
<proteinExistence type="predicted"/>
<dbReference type="RefSeq" id="WP_115878644.1">
    <property type="nucleotide sequence ID" value="NZ_QTTQ01000009.1"/>
</dbReference>
<evidence type="ECO:0000313" key="2">
    <source>
        <dbReference type="EMBL" id="REE83701.1"/>
    </source>
</evidence>
<keyword evidence="3" id="KW-1185">Reference proteome</keyword>
<dbReference type="Proteomes" id="UP000256429">
    <property type="component" value="Unassembled WGS sequence"/>
</dbReference>
<sequence length="73" mass="8408">MNKIPKKGQLNKYLQLTGIAFQMGATIYLAAYFGKKLDSYYQNEKKIFTLLLVLLGLAVSIWNVLRQLKKINQ</sequence>
<gene>
    <name evidence="2" type="ORF">BX611_0996</name>
</gene>